<dbReference type="InterPro" id="IPR052346">
    <property type="entry name" value="O-mannosyl-transferase_TMTC"/>
</dbReference>
<reference evidence="3" key="1">
    <citation type="submission" date="2018-05" db="EMBL/GenBank/DDBJ databases">
        <authorList>
            <person name="Lanie J.A."/>
            <person name="Ng W.-L."/>
            <person name="Kazmierczak K.M."/>
            <person name="Andrzejewski T.M."/>
            <person name="Davidsen T.M."/>
            <person name="Wayne K.J."/>
            <person name="Tettelin H."/>
            <person name="Glass J.I."/>
            <person name="Rusch D."/>
            <person name="Podicherti R."/>
            <person name="Tsui H.-C.T."/>
            <person name="Winkler M.E."/>
        </authorList>
    </citation>
    <scope>NUCLEOTIDE SEQUENCE</scope>
</reference>
<dbReference type="EMBL" id="UINC01162750">
    <property type="protein sequence ID" value="SVD62672.1"/>
    <property type="molecule type" value="Genomic_DNA"/>
</dbReference>
<organism evidence="3">
    <name type="scientific">marine metagenome</name>
    <dbReference type="NCBI Taxonomy" id="408172"/>
    <lineage>
        <taxon>unclassified sequences</taxon>
        <taxon>metagenomes</taxon>
        <taxon>ecological metagenomes</taxon>
    </lineage>
</organism>
<keyword evidence="1" id="KW-0677">Repeat</keyword>
<name>A0A382WV21_9ZZZZ</name>
<keyword evidence="2" id="KW-0802">TPR repeat</keyword>
<dbReference type="GO" id="GO:0000030">
    <property type="term" value="F:mannosyltransferase activity"/>
    <property type="evidence" value="ECO:0007669"/>
    <property type="project" value="TreeGrafter"/>
</dbReference>
<protein>
    <recommendedName>
        <fullName evidence="4">Glycosyltransferase RgtA/B/C/D-like domain-containing protein</fullName>
    </recommendedName>
</protein>
<evidence type="ECO:0000256" key="1">
    <source>
        <dbReference type="ARBA" id="ARBA00022737"/>
    </source>
</evidence>
<evidence type="ECO:0008006" key="4">
    <source>
        <dbReference type="Google" id="ProtNLM"/>
    </source>
</evidence>
<dbReference type="AlphaFoldDB" id="A0A382WV21"/>
<evidence type="ECO:0000313" key="3">
    <source>
        <dbReference type="EMBL" id="SVD62672.1"/>
    </source>
</evidence>
<evidence type="ECO:0000256" key="2">
    <source>
        <dbReference type="ARBA" id="ARBA00022803"/>
    </source>
</evidence>
<feature type="non-terminal residue" evidence="3">
    <location>
        <position position="1"/>
    </location>
</feature>
<dbReference type="GO" id="GO:0035269">
    <property type="term" value="P:protein O-linked glycosylation via mannose"/>
    <property type="evidence" value="ECO:0007669"/>
    <property type="project" value="TreeGrafter"/>
</dbReference>
<dbReference type="PANTHER" id="PTHR44227:SF3">
    <property type="entry name" value="PROTEIN O-MANNOSYL-TRANSFERASE TMTC4"/>
    <property type="match status" value="1"/>
</dbReference>
<feature type="non-terminal residue" evidence="3">
    <location>
        <position position="133"/>
    </location>
</feature>
<dbReference type="PANTHER" id="PTHR44227">
    <property type="match status" value="1"/>
</dbReference>
<gene>
    <name evidence="3" type="ORF">METZ01_LOCUS415526</name>
</gene>
<dbReference type="GO" id="GO:0030968">
    <property type="term" value="P:endoplasmic reticulum unfolded protein response"/>
    <property type="evidence" value="ECO:0007669"/>
    <property type="project" value="TreeGrafter"/>
</dbReference>
<accession>A0A382WV21</accession>
<sequence>VVIGGLSFSNSLGGPFHYDDLHSVQYNPHIRSLSWIPTFYVDPSTFSGQARGFMYRPLLLTTFASDYALWGQNATAFRVGNLAIHIAAAAAFGVLSCLLLRSTLAATVISLIFLVHPLHGEVVNYISARSDSL</sequence>
<dbReference type="GO" id="GO:0005783">
    <property type="term" value="C:endoplasmic reticulum"/>
    <property type="evidence" value="ECO:0007669"/>
    <property type="project" value="TreeGrafter"/>
</dbReference>
<proteinExistence type="predicted"/>